<sequence>MDEDPAPCDALAAHRLRLDPAPVQPIVTELRRQGEQVAREANEATFRVGRPTATVWVRRYTHEELRHGRSSERALTL</sequence>
<organism evidence="1 2">
    <name type="scientific">Streptomyces enissocaesilis</name>
    <dbReference type="NCBI Taxonomy" id="332589"/>
    <lineage>
        <taxon>Bacteria</taxon>
        <taxon>Bacillati</taxon>
        <taxon>Actinomycetota</taxon>
        <taxon>Actinomycetes</taxon>
        <taxon>Kitasatosporales</taxon>
        <taxon>Streptomycetaceae</taxon>
        <taxon>Streptomyces</taxon>
        <taxon>Streptomyces rochei group</taxon>
    </lineage>
</organism>
<keyword evidence="2" id="KW-1185">Reference proteome</keyword>
<evidence type="ECO:0000313" key="2">
    <source>
        <dbReference type="Proteomes" id="UP001500403"/>
    </source>
</evidence>
<evidence type="ECO:0000313" key="1">
    <source>
        <dbReference type="EMBL" id="GAA2938204.1"/>
    </source>
</evidence>
<dbReference type="Proteomes" id="UP001500403">
    <property type="component" value="Unassembled WGS sequence"/>
</dbReference>
<dbReference type="EMBL" id="BAAAUD010000023">
    <property type="protein sequence ID" value="GAA2938204.1"/>
    <property type="molecule type" value="Genomic_DNA"/>
</dbReference>
<comment type="caution">
    <text evidence="1">The sequence shown here is derived from an EMBL/GenBank/DDBJ whole genome shotgun (WGS) entry which is preliminary data.</text>
</comment>
<proteinExistence type="predicted"/>
<reference evidence="1 2" key="1">
    <citation type="journal article" date="2019" name="Int. J. Syst. Evol. Microbiol.">
        <title>The Global Catalogue of Microorganisms (GCM) 10K type strain sequencing project: providing services to taxonomists for standard genome sequencing and annotation.</title>
        <authorList>
            <consortium name="The Broad Institute Genomics Platform"/>
            <consortium name="The Broad Institute Genome Sequencing Center for Infectious Disease"/>
            <person name="Wu L."/>
            <person name="Ma J."/>
        </authorList>
    </citation>
    <scope>NUCLEOTIDE SEQUENCE [LARGE SCALE GENOMIC DNA]</scope>
    <source>
        <strain evidence="1 2">JCM 9088</strain>
    </source>
</reference>
<protein>
    <recommendedName>
        <fullName evidence="3">Transposase</fullName>
    </recommendedName>
</protein>
<name>A0ABN3X6G1_9ACTN</name>
<gene>
    <name evidence="1" type="ORF">GCM10010446_24420</name>
</gene>
<evidence type="ECO:0008006" key="3">
    <source>
        <dbReference type="Google" id="ProtNLM"/>
    </source>
</evidence>
<accession>A0ABN3X6G1</accession>